<evidence type="ECO:0008006" key="2">
    <source>
        <dbReference type="Google" id="ProtNLM"/>
    </source>
</evidence>
<dbReference type="EMBL" id="VSSQ01041358">
    <property type="protein sequence ID" value="MPM94770.1"/>
    <property type="molecule type" value="Genomic_DNA"/>
</dbReference>
<protein>
    <recommendedName>
        <fullName evidence="2">NAD-specific glutamate dehydrogenase</fullName>
    </recommendedName>
</protein>
<proteinExistence type="predicted"/>
<gene>
    <name evidence="1" type="ORF">SDC9_141918</name>
</gene>
<comment type="caution">
    <text evidence="1">The sequence shown here is derived from an EMBL/GenBank/DDBJ whole genome shotgun (WGS) entry which is preliminary data.</text>
</comment>
<reference evidence="1" key="1">
    <citation type="submission" date="2019-08" db="EMBL/GenBank/DDBJ databases">
        <authorList>
            <person name="Kucharzyk K."/>
            <person name="Murdoch R.W."/>
            <person name="Higgins S."/>
            <person name="Loffler F."/>
        </authorList>
    </citation>
    <scope>NUCLEOTIDE SEQUENCE</scope>
</reference>
<evidence type="ECO:0000313" key="1">
    <source>
        <dbReference type="EMBL" id="MPM94770.1"/>
    </source>
</evidence>
<accession>A0A645DZ26</accession>
<sequence>MHEGTGILGSLDQVLGRNQLDPGQLGQELGCHPGITDVGVDAGADRRGAKIDLLDQGDGLAESGDVFAHHDRIGRELLPKRHRHGVLQLGTTDLEDVLELRRLGQIGLAQALHGVEQALDGKHHGQLERSGVHVVGALAHVDVVDRMQLLVVAAGPAELFQCEVGDDLVGVHVGRGTRTALDDIDDELPVQPAVGNLATGVFDGTVSGVVQLAKLVVGACCSLLDQ</sequence>
<dbReference type="AlphaFoldDB" id="A0A645DZ26"/>
<name>A0A645DZ26_9ZZZZ</name>
<organism evidence="1">
    <name type="scientific">bioreactor metagenome</name>
    <dbReference type="NCBI Taxonomy" id="1076179"/>
    <lineage>
        <taxon>unclassified sequences</taxon>
        <taxon>metagenomes</taxon>
        <taxon>ecological metagenomes</taxon>
    </lineage>
</organism>